<sequence length="430" mass="47515">MSKAKSLVALAKSDDIQANVTRVFDLMGGVTNVIRKGTTVVLKPNAGHAEPPETSVCTNPEVVRAVIREVKKAEPAKIIVAEAAAIGCNTMECFKVSGIQAVAEEEGVELIDIKKDKDLVKVAVRGFRSNIDSIKLPRFLLEADHLINLPILKAHASMVFSGALKNIKGVVQDKVHMDMHKQNLTMAMMDVWSVCKADINIMDAHRAASGYSPHMPVPIDTHMILGSKDPVAIDRVACEVTGIDTQGVDYFKVAEETGLGNYDMEQIDVVGDSVKDCYKKMWIPYIGDMSTRWPEYDVRCKGGCSSCQALLAINMEELKAVNAYDENAGMTVVIGGLNEIPAKIPDEKIVLHGNCTKKYLKDHPNAYHILGCPPNEPALYLTIQRHETIDGTGDQEDEIIRPCMARDAQVWRDYVFEKFEEYKKENPEAK</sequence>
<proteinExistence type="predicted"/>
<name>A0A415DY36_9FIRM</name>
<evidence type="ECO:0000313" key="2">
    <source>
        <dbReference type="EMBL" id="RHJ85774.1"/>
    </source>
</evidence>
<dbReference type="EMBL" id="QRMS01000004">
    <property type="protein sequence ID" value="RHJ85774.1"/>
    <property type="molecule type" value="Genomic_DNA"/>
</dbReference>
<evidence type="ECO:0000259" key="1">
    <source>
        <dbReference type="Pfam" id="PF04015"/>
    </source>
</evidence>
<evidence type="ECO:0000313" key="3">
    <source>
        <dbReference type="Proteomes" id="UP000284841"/>
    </source>
</evidence>
<reference evidence="2 3" key="1">
    <citation type="submission" date="2018-08" db="EMBL/GenBank/DDBJ databases">
        <title>A genome reference for cultivated species of the human gut microbiota.</title>
        <authorList>
            <person name="Zou Y."/>
            <person name="Xue W."/>
            <person name="Luo G."/>
        </authorList>
    </citation>
    <scope>NUCLEOTIDE SEQUENCE [LARGE SCALE GENOMIC DNA]</scope>
    <source>
        <strain evidence="2 3">AM07-24</strain>
    </source>
</reference>
<dbReference type="OrthoDB" id="9785671at2"/>
<dbReference type="GeneID" id="83004512"/>
<feature type="domain" description="DUF362" evidence="1">
    <location>
        <begin position="40"/>
        <end position="239"/>
    </location>
</feature>
<organism evidence="2 3">
    <name type="scientific">Emergencia timonensis</name>
    <dbReference type="NCBI Taxonomy" id="1776384"/>
    <lineage>
        <taxon>Bacteria</taxon>
        <taxon>Bacillati</taxon>
        <taxon>Bacillota</taxon>
        <taxon>Clostridia</taxon>
        <taxon>Peptostreptococcales</taxon>
        <taxon>Anaerovoracaceae</taxon>
        <taxon>Emergencia</taxon>
    </lineage>
</organism>
<dbReference type="STRING" id="1776384.GCA_900086585_02156"/>
<comment type="caution">
    <text evidence="2">The sequence shown here is derived from an EMBL/GenBank/DDBJ whole genome shotgun (WGS) entry which is preliminary data.</text>
</comment>
<dbReference type="AlphaFoldDB" id="A0A415DY36"/>
<accession>A0A415DY36</accession>
<gene>
    <name evidence="2" type="ORF">DW099_13070</name>
</gene>
<dbReference type="Proteomes" id="UP000284841">
    <property type="component" value="Unassembled WGS sequence"/>
</dbReference>
<dbReference type="Pfam" id="PF04015">
    <property type="entry name" value="DUF362"/>
    <property type="match status" value="1"/>
</dbReference>
<dbReference type="InterPro" id="IPR007160">
    <property type="entry name" value="DUF362"/>
</dbReference>
<keyword evidence="3" id="KW-1185">Reference proteome</keyword>
<protein>
    <submittedName>
        <fullName evidence="2">DUF362 domain-containing protein</fullName>
    </submittedName>
</protein>
<dbReference type="RefSeq" id="WP_067537808.1">
    <property type="nucleotide sequence ID" value="NZ_AP025567.1"/>
</dbReference>